<accession>A0A699JT02</accession>
<feature type="domain" description="Integrase catalytic" evidence="1">
    <location>
        <begin position="1"/>
        <end position="167"/>
    </location>
</feature>
<dbReference type="PROSITE" id="PS50994">
    <property type="entry name" value="INTEGRASE"/>
    <property type="match status" value="1"/>
</dbReference>
<dbReference type="InterPro" id="IPR036397">
    <property type="entry name" value="RNaseH_sf"/>
</dbReference>
<proteinExistence type="predicted"/>
<dbReference type="GO" id="GO:0003676">
    <property type="term" value="F:nucleic acid binding"/>
    <property type="evidence" value="ECO:0007669"/>
    <property type="project" value="InterPro"/>
</dbReference>
<dbReference type="Pfam" id="PF25597">
    <property type="entry name" value="SH3_retrovirus"/>
    <property type="match status" value="1"/>
</dbReference>
<evidence type="ECO:0000259" key="1">
    <source>
        <dbReference type="PROSITE" id="PS50994"/>
    </source>
</evidence>
<sequence>MRVASVNGKKYILVFVDDYSRFTWVKCLRSKDEAPNFIIKFLKMIQLWLKTPVKRIKIDNETEFVNQTVHEYYEKVGISHETFVAHTLQQNGVVKRHKRTLIEAAHTMLIYAKVSLFLWAEIAATASDIGIFIGYAPTKKVFRIYNRRTRRIIETIHVDFEELTAMAFKHSSLEPALHEMTHSTISSRLVPNPPPLTLFVSPLRTAWDLLFQLLFDELLTSSPSFDHPAPKVITLITEVVALDVATSTGSLPQQLLTKMHHHLVTLRQHLKFNLQSFLIAIRKPTNLENDSSKPVVTLVYSRKPRKTKTNVPVSKPNIIKSISANSTIKFGNDHVAKITGYGIIRLGMLRCQGFTTWKDMDTTYTPLGNSVIRTLKFLFINTPAT</sequence>
<feature type="non-terminal residue" evidence="2">
    <location>
        <position position="385"/>
    </location>
</feature>
<name>A0A699JT02_TANCI</name>
<dbReference type="SUPFAM" id="SSF53098">
    <property type="entry name" value="Ribonuclease H-like"/>
    <property type="match status" value="1"/>
</dbReference>
<dbReference type="Pfam" id="PF00665">
    <property type="entry name" value="rve"/>
    <property type="match status" value="1"/>
</dbReference>
<organism evidence="2">
    <name type="scientific">Tanacetum cinerariifolium</name>
    <name type="common">Dalmatian daisy</name>
    <name type="synonym">Chrysanthemum cinerariifolium</name>
    <dbReference type="NCBI Taxonomy" id="118510"/>
    <lineage>
        <taxon>Eukaryota</taxon>
        <taxon>Viridiplantae</taxon>
        <taxon>Streptophyta</taxon>
        <taxon>Embryophyta</taxon>
        <taxon>Tracheophyta</taxon>
        <taxon>Spermatophyta</taxon>
        <taxon>Magnoliopsida</taxon>
        <taxon>eudicotyledons</taxon>
        <taxon>Gunneridae</taxon>
        <taxon>Pentapetalae</taxon>
        <taxon>asterids</taxon>
        <taxon>campanulids</taxon>
        <taxon>Asterales</taxon>
        <taxon>Asteraceae</taxon>
        <taxon>Asteroideae</taxon>
        <taxon>Anthemideae</taxon>
        <taxon>Anthemidinae</taxon>
        <taxon>Tanacetum</taxon>
    </lineage>
</organism>
<dbReference type="InterPro" id="IPR001584">
    <property type="entry name" value="Integrase_cat-core"/>
</dbReference>
<evidence type="ECO:0000313" key="2">
    <source>
        <dbReference type="EMBL" id="GFA51928.1"/>
    </source>
</evidence>
<dbReference type="InterPro" id="IPR057670">
    <property type="entry name" value="SH3_retrovirus"/>
</dbReference>
<dbReference type="InterPro" id="IPR012337">
    <property type="entry name" value="RNaseH-like_sf"/>
</dbReference>
<protein>
    <recommendedName>
        <fullName evidence="1">Integrase catalytic domain-containing protein</fullName>
    </recommendedName>
</protein>
<gene>
    <name evidence="2" type="ORF">Tci_623900</name>
</gene>
<reference evidence="2" key="1">
    <citation type="journal article" date="2019" name="Sci. Rep.">
        <title>Draft genome of Tanacetum cinerariifolium, the natural source of mosquito coil.</title>
        <authorList>
            <person name="Yamashiro T."/>
            <person name="Shiraishi A."/>
            <person name="Satake H."/>
            <person name="Nakayama K."/>
        </authorList>
    </citation>
    <scope>NUCLEOTIDE SEQUENCE</scope>
</reference>
<dbReference type="PANTHER" id="PTHR42648:SF18">
    <property type="entry name" value="RETROTRANSPOSON, UNCLASSIFIED-LIKE PROTEIN"/>
    <property type="match status" value="1"/>
</dbReference>
<comment type="caution">
    <text evidence="2">The sequence shown here is derived from an EMBL/GenBank/DDBJ whole genome shotgun (WGS) entry which is preliminary data.</text>
</comment>
<dbReference type="InterPro" id="IPR039537">
    <property type="entry name" value="Retrotran_Ty1/copia-like"/>
</dbReference>
<dbReference type="AlphaFoldDB" id="A0A699JT02"/>
<dbReference type="GO" id="GO:0015074">
    <property type="term" value="P:DNA integration"/>
    <property type="evidence" value="ECO:0007669"/>
    <property type="project" value="InterPro"/>
</dbReference>
<dbReference type="PANTHER" id="PTHR42648">
    <property type="entry name" value="TRANSPOSASE, PUTATIVE-RELATED"/>
    <property type="match status" value="1"/>
</dbReference>
<dbReference type="EMBL" id="BKCJ010438287">
    <property type="protein sequence ID" value="GFA51928.1"/>
    <property type="molecule type" value="Genomic_DNA"/>
</dbReference>
<dbReference type="Gene3D" id="3.30.420.10">
    <property type="entry name" value="Ribonuclease H-like superfamily/Ribonuclease H"/>
    <property type="match status" value="1"/>
</dbReference>